<dbReference type="OrthoDB" id="28230at2759"/>
<dbReference type="PANTHER" id="PTHR44329">
    <property type="entry name" value="SERINE/THREONINE-PROTEIN KINASE TNNI3K-RELATED"/>
    <property type="match status" value="1"/>
</dbReference>
<feature type="signal peptide" evidence="3">
    <location>
        <begin position="1"/>
        <end position="19"/>
    </location>
</feature>
<dbReference type="GO" id="GO:0005524">
    <property type="term" value="F:ATP binding"/>
    <property type="evidence" value="ECO:0007669"/>
    <property type="project" value="UniProtKB-KW"/>
</dbReference>
<keyword evidence="5" id="KW-0418">Kinase</keyword>
<dbReference type="EMBL" id="QKYT01000036">
    <property type="protein sequence ID" value="RIA97001.1"/>
    <property type="molecule type" value="Genomic_DNA"/>
</dbReference>
<dbReference type="PROSITE" id="PS50011">
    <property type="entry name" value="PROTEIN_KINASE_DOM"/>
    <property type="match status" value="1"/>
</dbReference>
<evidence type="ECO:0000313" key="5">
    <source>
        <dbReference type="EMBL" id="RIA97001.1"/>
    </source>
</evidence>
<accession>A0A397TPN6</accession>
<evidence type="ECO:0000256" key="1">
    <source>
        <dbReference type="ARBA" id="ARBA00022741"/>
    </source>
</evidence>
<dbReference type="InterPro" id="IPR011009">
    <property type="entry name" value="Kinase-like_dom_sf"/>
</dbReference>
<keyword evidence="6" id="KW-1185">Reference proteome</keyword>
<keyword evidence="1" id="KW-0547">Nucleotide-binding</keyword>
<dbReference type="InterPro" id="IPR001245">
    <property type="entry name" value="Ser-Thr/Tyr_kinase_cat_dom"/>
</dbReference>
<reference evidence="5 6" key="1">
    <citation type="submission" date="2018-06" db="EMBL/GenBank/DDBJ databases">
        <title>Comparative genomics reveals the genomic features of Rhizophagus irregularis, R. cerebriforme, R. diaphanum and Gigaspora rosea, and their symbiotic lifestyle signature.</title>
        <authorList>
            <person name="Morin E."/>
            <person name="San Clemente H."/>
            <person name="Chen E.C.H."/>
            <person name="De La Providencia I."/>
            <person name="Hainaut M."/>
            <person name="Kuo A."/>
            <person name="Kohler A."/>
            <person name="Murat C."/>
            <person name="Tang N."/>
            <person name="Roy S."/>
            <person name="Loubradou J."/>
            <person name="Henrissat B."/>
            <person name="Grigoriev I.V."/>
            <person name="Corradi N."/>
            <person name="Roux C."/>
            <person name="Martin F.M."/>
        </authorList>
    </citation>
    <scope>NUCLEOTIDE SEQUENCE [LARGE SCALE GENOMIC DNA]</scope>
    <source>
        <strain evidence="5 6">DAOM 227022</strain>
    </source>
</reference>
<evidence type="ECO:0000259" key="4">
    <source>
        <dbReference type="PROSITE" id="PS50011"/>
    </source>
</evidence>
<dbReference type="Gene3D" id="1.10.510.10">
    <property type="entry name" value="Transferase(Phosphotransferase) domain 1"/>
    <property type="match status" value="1"/>
</dbReference>
<dbReference type="GO" id="GO:0004674">
    <property type="term" value="F:protein serine/threonine kinase activity"/>
    <property type="evidence" value="ECO:0007669"/>
    <property type="project" value="TreeGrafter"/>
</dbReference>
<keyword evidence="3" id="KW-0732">Signal</keyword>
<protein>
    <submittedName>
        <fullName evidence="5">Kinase-like domain-containing protein</fullName>
    </submittedName>
</protein>
<name>A0A397TPN6_9GLOM</name>
<dbReference type="PANTHER" id="PTHR44329:SF298">
    <property type="entry name" value="MIXED LINEAGE KINASE DOMAIN-LIKE PROTEIN"/>
    <property type="match status" value="1"/>
</dbReference>
<dbReference type="AlphaFoldDB" id="A0A397TPN6"/>
<comment type="caution">
    <text evidence="5">The sequence shown here is derived from an EMBL/GenBank/DDBJ whole genome shotgun (WGS) entry which is preliminary data.</text>
</comment>
<dbReference type="Proteomes" id="UP000265703">
    <property type="component" value="Unassembled WGS sequence"/>
</dbReference>
<keyword evidence="5" id="KW-0808">Transferase</keyword>
<gene>
    <name evidence="5" type="ORF">C1645_328890</name>
</gene>
<organism evidence="5 6">
    <name type="scientific">Glomus cerebriforme</name>
    <dbReference type="NCBI Taxonomy" id="658196"/>
    <lineage>
        <taxon>Eukaryota</taxon>
        <taxon>Fungi</taxon>
        <taxon>Fungi incertae sedis</taxon>
        <taxon>Mucoromycota</taxon>
        <taxon>Glomeromycotina</taxon>
        <taxon>Glomeromycetes</taxon>
        <taxon>Glomerales</taxon>
        <taxon>Glomeraceae</taxon>
        <taxon>Glomus</taxon>
    </lineage>
</organism>
<evidence type="ECO:0000256" key="3">
    <source>
        <dbReference type="SAM" id="SignalP"/>
    </source>
</evidence>
<sequence length="212" mass="24602">MRLNLTFRFIFMMLLDVIGITQDPNTKDYMMVLYYCEDGNLKDYLNKYNISYEYRIQQLFGISRGLLDIHNVGKVHRDFHSGNILFSHGSSFISDLGMCQPANDKVKNEGVYGVLPYMAPEVLRGHQYTKASDIYSFGIVMNEYLSEETPYNNIPHDEFLAVKICKGMRPEISQNVPKLLADLIMKCWDAKAENRPTARELYQMLAELDEER</sequence>
<dbReference type="PRINTS" id="PR00109">
    <property type="entry name" value="TYRKINASE"/>
</dbReference>
<proteinExistence type="predicted"/>
<dbReference type="InterPro" id="IPR000719">
    <property type="entry name" value="Prot_kinase_dom"/>
</dbReference>
<evidence type="ECO:0000256" key="2">
    <source>
        <dbReference type="ARBA" id="ARBA00022840"/>
    </source>
</evidence>
<dbReference type="Pfam" id="PF07714">
    <property type="entry name" value="PK_Tyr_Ser-Thr"/>
    <property type="match status" value="1"/>
</dbReference>
<feature type="domain" description="Protein kinase" evidence="4">
    <location>
        <begin position="1"/>
        <end position="208"/>
    </location>
</feature>
<feature type="chain" id="PRO_5017179151" evidence="3">
    <location>
        <begin position="20"/>
        <end position="212"/>
    </location>
</feature>
<dbReference type="SUPFAM" id="SSF56112">
    <property type="entry name" value="Protein kinase-like (PK-like)"/>
    <property type="match status" value="1"/>
</dbReference>
<dbReference type="InterPro" id="IPR051681">
    <property type="entry name" value="Ser/Thr_Kinases-Pseudokinases"/>
</dbReference>
<keyword evidence="2" id="KW-0067">ATP-binding</keyword>
<evidence type="ECO:0000313" key="6">
    <source>
        <dbReference type="Proteomes" id="UP000265703"/>
    </source>
</evidence>